<organism evidence="2">
    <name type="scientific">Tepidanaerobacter syntrophicus</name>
    <dbReference type="NCBI Taxonomy" id="224999"/>
    <lineage>
        <taxon>Bacteria</taxon>
        <taxon>Bacillati</taxon>
        <taxon>Bacillota</taxon>
        <taxon>Clostridia</taxon>
        <taxon>Thermosediminibacterales</taxon>
        <taxon>Tepidanaerobacteraceae</taxon>
        <taxon>Tepidanaerobacter</taxon>
    </lineage>
</organism>
<keyword evidence="2" id="KW-0687">Ribonucleoprotein</keyword>
<evidence type="ECO:0000313" key="3">
    <source>
        <dbReference type="Proteomes" id="UP000062160"/>
    </source>
</evidence>
<gene>
    <name evidence="2" type="ORF">TSYNT_679</name>
</gene>
<dbReference type="GO" id="GO:0005840">
    <property type="term" value="C:ribosome"/>
    <property type="evidence" value="ECO:0007669"/>
    <property type="project" value="UniProtKB-KW"/>
</dbReference>
<evidence type="ECO:0000313" key="2">
    <source>
        <dbReference type="EMBL" id="GAQ24700.1"/>
    </source>
</evidence>
<keyword evidence="2" id="KW-0689">Ribosomal protein</keyword>
<dbReference type="STRING" id="224999.GCA_001485475_00706"/>
<proteinExistence type="predicted"/>
<dbReference type="InterPro" id="IPR004038">
    <property type="entry name" value="Ribosomal_eL8/eL30/eS12/Gad45"/>
</dbReference>
<reference evidence="2" key="1">
    <citation type="journal article" date="2016" name="Genome Announc.">
        <title>Draft Genome Sequence of the Syntrophic Lactate-Degrading Bacterium Tepidanaerobacter syntrophicus JLT.</title>
        <authorList>
            <person name="Matsuura N."/>
            <person name="Ohashi A."/>
            <person name="Tourlousse D.M."/>
            <person name="Sekiguchi Y."/>
        </authorList>
    </citation>
    <scope>NUCLEOTIDE SEQUENCE [LARGE SCALE GENOMIC DNA]</scope>
    <source>
        <strain evidence="2">JL</strain>
    </source>
</reference>
<feature type="domain" description="Ribosomal protein eL8/eL30/eS12/Gadd45" evidence="1">
    <location>
        <begin position="3"/>
        <end position="80"/>
    </location>
</feature>
<sequence>MLEELKKAPKKTIGTKQTLKAIEKNQVKVVFIAEDAEEHVVSGLREICKEKGIEVIPVATMKELGEACGIQVGAASAAILNL</sequence>
<dbReference type="AlphaFoldDB" id="A0A0U9HHF5"/>
<dbReference type="PRINTS" id="PR00884">
    <property type="entry name" value="RIBOSOMALHS6"/>
</dbReference>
<protein>
    <submittedName>
        <fullName evidence="2">Large subunit ribosomal protein L7A</fullName>
    </submittedName>
</protein>
<evidence type="ECO:0000259" key="1">
    <source>
        <dbReference type="Pfam" id="PF01248"/>
    </source>
</evidence>
<dbReference type="RefSeq" id="WP_059031774.1">
    <property type="nucleotide sequence ID" value="NZ_BSDN01000003.1"/>
</dbReference>
<dbReference type="OrthoDB" id="2353623at2"/>
<dbReference type="Gene3D" id="3.30.1330.30">
    <property type="match status" value="1"/>
</dbReference>
<accession>A0A0U9HHF5</accession>
<dbReference type="InterPro" id="IPR029064">
    <property type="entry name" value="Ribosomal_eL30-like_sf"/>
</dbReference>
<dbReference type="SUPFAM" id="SSF55315">
    <property type="entry name" value="L30e-like"/>
    <property type="match status" value="1"/>
</dbReference>
<name>A0A0U9HHF5_9FIRM</name>
<dbReference type="EMBL" id="DF977000">
    <property type="protein sequence ID" value="GAQ24700.1"/>
    <property type="molecule type" value="Genomic_DNA"/>
</dbReference>
<dbReference type="Proteomes" id="UP000062160">
    <property type="component" value="Unassembled WGS sequence"/>
</dbReference>
<keyword evidence="3" id="KW-1185">Reference proteome</keyword>
<dbReference type="Pfam" id="PF01248">
    <property type="entry name" value="Ribosomal_L7Ae"/>
    <property type="match status" value="1"/>
</dbReference>